<organism evidence="1 2">
    <name type="scientific">Athelia psychrophila</name>
    <dbReference type="NCBI Taxonomy" id="1759441"/>
    <lineage>
        <taxon>Eukaryota</taxon>
        <taxon>Fungi</taxon>
        <taxon>Dikarya</taxon>
        <taxon>Basidiomycota</taxon>
        <taxon>Agaricomycotina</taxon>
        <taxon>Agaricomycetes</taxon>
        <taxon>Agaricomycetidae</taxon>
        <taxon>Atheliales</taxon>
        <taxon>Atheliaceae</taxon>
        <taxon>Athelia</taxon>
    </lineage>
</organism>
<accession>A0A167UNZ7</accession>
<sequence length="253" mass="28319">MPVSTDIPLPHPVPCKMVKEPTIVAEEYQLGFHVLIQVPRCRDPCPPPLPICTPPGPKCLSRLSTATTKPTLPWEPVKMSFKWPHPYRLLHHIIRGECPGPLDDIYNSNFNISASNTQKKGKHIGKWSTRLGKAASIHNQKDHTATEPANHLQYVSVLGGTRLPESWHAPGARFGAEVFIKVILQHTQTLPLQIWWRYMSQEQLEIELIVDNDERAGFVVAVDNRDKHLGPGGVHIGKEAGVSWVSAWNQRGT</sequence>
<evidence type="ECO:0000313" key="2">
    <source>
        <dbReference type="Proteomes" id="UP000076532"/>
    </source>
</evidence>
<dbReference type="Proteomes" id="UP000076532">
    <property type="component" value="Unassembled WGS sequence"/>
</dbReference>
<gene>
    <name evidence="1" type="ORF">FIBSPDRAFT_941166</name>
</gene>
<keyword evidence="2" id="KW-1185">Reference proteome</keyword>
<dbReference type="EMBL" id="KV417955">
    <property type="protein sequence ID" value="KZP04138.1"/>
    <property type="molecule type" value="Genomic_DNA"/>
</dbReference>
<name>A0A167UNZ7_9AGAM</name>
<proteinExistence type="predicted"/>
<reference evidence="1 2" key="1">
    <citation type="journal article" date="2016" name="Mol. Biol. Evol.">
        <title>Comparative Genomics of Early-Diverging Mushroom-Forming Fungi Provides Insights into the Origins of Lignocellulose Decay Capabilities.</title>
        <authorList>
            <person name="Nagy L.G."/>
            <person name="Riley R."/>
            <person name="Tritt A."/>
            <person name="Adam C."/>
            <person name="Daum C."/>
            <person name="Floudas D."/>
            <person name="Sun H."/>
            <person name="Yadav J.S."/>
            <person name="Pangilinan J."/>
            <person name="Larsson K.H."/>
            <person name="Matsuura K."/>
            <person name="Barry K."/>
            <person name="Labutti K."/>
            <person name="Kuo R."/>
            <person name="Ohm R.A."/>
            <person name="Bhattacharya S.S."/>
            <person name="Shirouzu T."/>
            <person name="Yoshinaga Y."/>
            <person name="Martin F.M."/>
            <person name="Grigoriev I.V."/>
            <person name="Hibbett D.S."/>
        </authorList>
    </citation>
    <scope>NUCLEOTIDE SEQUENCE [LARGE SCALE GENOMIC DNA]</scope>
    <source>
        <strain evidence="1 2">CBS 109695</strain>
    </source>
</reference>
<evidence type="ECO:0000313" key="1">
    <source>
        <dbReference type="EMBL" id="KZP04138.1"/>
    </source>
</evidence>
<protein>
    <submittedName>
        <fullName evidence="1">Uncharacterized protein</fullName>
    </submittedName>
</protein>
<dbReference type="AlphaFoldDB" id="A0A167UNZ7"/>